<feature type="domain" description="Flagellar motor switch protein FliN-like C-terminal" evidence="2">
    <location>
        <begin position="221"/>
        <end position="289"/>
    </location>
</feature>
<keyword evidence="3" id="KW-0966">Cell projection</keyword>
<dbReference type="Proteomes" id="UP001597135">
    <property type="component" value="Unassembled WGS sequence"/>
</dbReference>
<name>A0ABW3ZJ43_9RHOB</name>
<accession>A0ABW3ZJ43</accession>
<dbReference type="RefSeq" id="WP_386803445.1">
    <property type="nucleotide sequence ID" value="NZ_JBHTMU010000016.1"/>
</dbReference>
<feature type="compositionally biased region" description="Low complexity" evidence="1">
    <location>
        <begin position="293"/>
        <end position="313"/>
    </location>
</feature>
<dbReference type="EMBL" id="JBHTMU010000016">
    <property type="protein sequence ID" value="MFD1342938.1"/>
    <property type="molecule type" value="Genomic_DNA"/>
</dbReference>
<sequence length="342" mass="36328">MPDRRASDDRDGLRQKAQAARRRQDARGMSLEKAFCRAFARAAEGLWDLAVLAREPKSILYDQEMAVRALSNCDLILLLDGPDGQPGFAGFDRTLVAGLIEIQTLGLVSAMRPEERVFTATDAAMTAPLLDDALTRFAGYAAALDEEPAAEFRFGAMLESARSAGNLLNASAYRGFTAALDLAGGRRHGRVVLLLPVPEHDDAADEPAGTSRGRPHEALMLGLPAQLDVVLARVTLPLSQVRDFQPGDVLSLPRGALGTAELVAGPRHRISRGRLGQVDGHRAFRLSDALGGQPQAAEPAPDTPTAVADAPARAAPPPAPRALPETLPDLPPLTFDEIGPGK</sequence>
<dbReference type="SUPFAM" id="SSF101801">
    <property type="entry name" value="Surface presentation of antigens (SPOA)"/>
    <property type="match status" value="1"/>
</dbReference>
<dbReference type="Gene3D" id="2.30.330.10">
    <property type="entry name" value="SpoA-like"/>
    <property type="match status" value="1"/>
</dbReference>
<feature type="region of interest" description="Disordered" evidence="1">
    <location>
        <begin position="1"/>
        <end position="25"/>
    </location>
</feature>
<evidence type="ECO:0000259" key="2">
    <source>
        <dbReference type="Pfam" id="PF01052"/>
    </source>
</evidence>
<organism evidence="3 4">
    <name type="scientific">Litorisediminicola beolgyonensis</name>
    <dbReference type="NCBI Taxonomy" id="1173614"/>
    <lineage>
        <taxon>Bacteria</taxon>
        <taxon>Pseudomonadati</taxon>
        <taxon>Pseudomonadota</taxon>
        <taxon>Alphaproteobacteria</taxon>
        <taxon>Rhodobacterales</taxon>
        <taxon>Paracoccaceae</taxon>
        <taxon>Litorisediminicola</taxon>
    </lineage>
</organism>
<keyword evidence="4" id="KW-1185">Reference proteome</keyword>
<reference evidence="4" key="1">
    <citation type="journal article" date="2019" name="Int. J. Syst. Evol. Microbiol.">
        <title>The Global Catalogue of Microorganisms (GCM) 10K type strain sequencing project: providing services to taxonomists for standard genome sequencing and annotation.</title>
        <authorList>
            <consortium name="The Broad Institute Genomics Platform"/>
            <consortium name="The Broad Institute Genome Sequencing Center for Infectious Disease"/>
            <person name="Wu L."/>
            <person name="Ma J."/>
        </authorList>
    </citation>
    <scope>NUCLEOTIDE SEQUENCE [LARGE SCALE GENOMIC DNA]</scope>
    <source>
        <strain evidence="4">CCUG 62953</strain>
    </source>
</reference>
<keyword evidence="3" id="KW-0282">Flagellum</keyword>
<feature type="compositionally biased region" description="Basic and acidic residues" evidence="1">
    <location>
        <begin position="1"/>
        <end position="14"/>
    </location>
</feature>
<dbReference type="InterPro" id="IPR036429">
    <property type="entry name" value="SpoA-like_sf"/>
</dbReference>
<dbReference type="InterPro" id="IPR001543">
    <property type="entry name" value="FliN-like_C"/>
</dbReference>
<keyword evidence="3" id="KW-0969">Cilium</keyword>
<evidence type="ECO:0000313" key="3">
    <source>
        <dbReference type="EMBL" id="MFD1342938.1"/>
    </source>
</evidence>
<evidence type="ECO:0000313" key="4">
    <source>
        <dbReference type="Proteomes" id="UP001597135"/>
    </source>
</evidence>
<dbReference type="Pfam" id="PF01052">
    <property type="entry name" value="FliMN_C"/>
    <property type="match status" value="1"/>
</dbReference>
<comment type="caution">
    <text evidence="3">The sequence shown here is derived from an EMBL/GenBank/DDBJ whole genome shotgun (WGS) entry which is preliminary data.</text>
</comment>
<evidence type="ECO:0000256" key="1">
    <source>
        <dbReference type="SAM" id="MobiDB-lite"/>
    </source>
</evidence>
<feature type="compositionally biased region" description="Low complexity" evidence="1">
    <location>
        <begin position="322"/>
        <end position="342"/>
    </location>
</feature>
<gene>
    <name evidence="3" type="ORF">ACFQ4E_10945</name>
</gene>
<proteinExistence type="predicted"/>
<feature type="region of interest" description="Disordered" evidence="1">
    <location>
        <begin position="291"/>
        <end position="342"/>
    </location>
</feature>
<protein>
    <submittedName>
        <fullName evidence="3">FliM/FliN family flagellar motor C-terminal domain-containing protein</fullName>
    </submittedName>
</protein>